<feature type="domain" description="SEC7" evidence="6">
    <location>
        <begin position="383"/>
        <end position="589"/>
    </location>
</feature>
<feature type="compositionally biased region" description="Acidic residues" evidence="4">
    <location>
        <begin position="1334"/>
        <end position="1345"/>
    </location>
</feature>
<feature type="compositionally biased region" description="Low complexity" evidence="4">
    <location>
        <begin position="48"/>
        <end position="61"/>
    </location>
</feature>
<feature type="compositionally biased region" description="Polar residues" evidence="4">
    <location>
        <begin position="196"/>
        <end position="210"/>
    </location>
</feature>
<feature type="region of interest" description="Disordered" evidence="4">
    <location>
        <begin position="398"/>
        <end position="425"/>
    </location>
</feature>
<feature type="compositionally biased region" description="Low complexity" evidence="4">
    <location>
        <begin position="261"/>
        <end position="275"/>
    </location>
</feature>
<evidence type="ECO:0000313" key="8">
    <source>
        <dbReference type="Proteomes" id="UP000327013"/>
    </source>
</evidence>
<gene>
    <name evidence="7" type="ORF">FH972_023716</name>
</gene>
<feature type="region of interest" description="Disordered" evidence="4">
    <location>
        <begin position="1"/>
        <end position="228"/>
    </location>
</feature>
<dbReference type="InterPro" id="IPR001849">
    <property type="entry name" value="PH_domain"/>
</dbReference>
<dbReference type="InterPro" id="IPR035999">
    <property type="entry name" value="Sec7_dom_sf"/>
</dbReference>
<dbReference type="Pfam" id="PF01369">
    <property type="entry name" value="Sec7"/>
    <property type="match status" value="1"/>
</dbReference>
<evidence type="ECO:0000313" key="7">
    <source>
        <dbReference type="EMBL" id="KAB8349701.1"/>
    </source>
</evidence>
<feature type="region of interest" description="Disordered" evidence="4">
    <location>
        <begin position="240"/>
        <end position="301"/>
    </location>
</feature>
<feature type="compositionally biased region" description="Basic residues" evidence="4">
    <location>
        <begin position="1"/>
        <end position="10"/>
    </location>
</feature>
<dbReference type="PROSITE" id="PS50003">
    <property type="entry name" value="PH_DOMAIN"/>
    <property type="match status" value="1"/>
</dbReference>
<feature type="region of interest" description="Disordered" evidence="4">
    <location>
        <begin position="996"/>
        <end position="1070"/>
    </location>
</feature>
<feature type="compositionally biased region" description="Low complexity" evidence="4">
    <location>
        <begin position="1014"/>
        <end position="1025"/>
    </location>
</feature>
<dbReference type="GO" id="GO:0016020">
    <property type="term" value="C:membrane"/>
    <property type="evidence" value="ECO:0007669"/>
    <property type="project" value="UniProtKB-SubCell"/>
</dbReference>
<organism evidence="7 8">
    <name type="scientific">Carpinus fangiana</name>
    <dbReference type="NCBI Taxonomy" id="176857"/>
    <lineage>
        <taxon>Eukaryota</taxon>
        <taxon>Viridiplantae</taxon>
        <taxon>Streptophyta</taxon>
        <taxon>Embryophyta</taxon>
        <taxon>Tracheophyta</taxon>
        <taxon>Spermatophyta</taxon>
        <taxon>Magnoliopsida</taxon>
        <taxon>eudicotyledons</taxon>
        <taxon>Gunneridae</taxon>
        <taxon>Pentapetalae</taxon>
        <taxon>rosids</taxon>
        <taxon>fabids</taxon>
        <taxon>Fagales</taxon>
        <taxon>Betulaceae</taxon>
        <taxon>Carpinus</taxon>
    </lineage>
</organism>
<dbReference type="OrthoDB" id="430364at2759"/>
<dbReference type="GO" id="GO:0005085">
    <property type="term" value="F:guanyl-nucleotide exchange factor activity"/>
    <property type="evidence" value="ECO:0007669"/>
    <property type="project" value="InterPro"/>
</dbReference>
<feature type="region of interest" description="Disordered" evidence="4">
    <location>
        <begin position="1107"/>
        <end position="1258"/>
    </location>
</feature>
<feature type="region of interest" description="Disordered" evidence="4">
    <location>
        <begin position="1283"/>
        <end position="1354"/>
    </location>
</feature>
<feature type="compositionally biased region" description="Acidic residues" evidence="4">
    <location>
        <begin position="1115"/>
        <end position="1125"/>
    </location>
</feature>
<feature type="coiled-coil region" evidence="3">
    <location>
        <begin position="916"/>
        <end position="943"/>
    </location>
</feature>
<sequence>MPLGVLRKKPSLKDAEPKQASDAPTSLATPEAPRVSTSTNNDLLRPESAASRRTTSRASGTYNSRPSLSHRPPSAGGVSVTTTNPRHRLSLMRSRYASDPQISARYRNHAPSPSTSDAAPPPTIGVTAPPSDHSDTPKKSKLKLLPFFGRSRTAANSPNAAPSPSKKSWTGPRPSMDQPRRSYAWSGKTVDGAAGSSETASSISRDNSTDVYGYDLPAEKPKSSSASAFFKFRRKRKDGQLFPLPPELDPSGVVRNVTPRSSYSPAPSVVSPSNKSVHEGVQLSNSPVNPTPTGENTDTSDITIRPVSGAITFAGPTPPLLRHTSSISAHSVRSASFAPPQPVPKIRSRSNTMKSLPGIIGHERNATTATFDSGRASTASTTLGRNSMAGLRSLTSRLRHPSEPISPNHFSPSNGASATPTGSASHSFAISRETLVVPDREEGETAGKYFGRLEQDFPKKSIAMAFSKSSDTFSHDVLRSLMRTFKFYEEPMDISLRRFLWEIDLPGEAQQIDRVISAFAERYHECNPHIFDTFDEAYLVAYSLIILHSDLFNKNNKHKMQRGQYQKNTGGHGVHEEILGYFYDNIQYTEFIAQNVDDDESDKKAKTAVRKAKKATNKLVASQGTQTGKLDPYSSIIDENLRLDILRASLREVLNLDNTFNYLGTAASLDLHCMRTAFNKFGVLQVVSSRSRPDAFVDPMTMTNPMEALPGVVDIKVAKVGTLWRKEAKKKKGRSPWQEWGAILTPSQLYFFRNSGWAKGLMGQADHHQKFSKKSSPVIFRPPLEEFKYDASVALVHATALQDTNYRKHKHAFVLARKGDMLNDRPHERYFEEVLLADNESEMNDWLAKLNYAATCTTTNVRLPPRTASAPALHDSGERQTLGQDENLRLAPVTTHDERHQIKEGTKAGWAESATQRQLRSKIEASEERIKDASKKLDENLKTARHLEILAPFPNKTRGDLLSFGARMAHNIKWSRYDVLRCMCQRDILTSELEADDGHSSILTAPEADPVPKSPISVSPSTSTSRMGSKNKTHANRKSLMVEAPQMSPRISLSRASFSGSSPSASSKRNSVIAGIDSAFATPSETLTRFGTTDEGMFKLPPLQLGASRHTASDAADDNAIDTQDESSHRRSSISSAASSAVPSQHTDTASDAATPRQSTQQTEKVLRASPMERGDESIARSSPSHRSSKAVRRSMQRTLRDSKDRGASPHHSHSNRRRHKDSFSSHSAANTDDGHRLSTNESEGLARRPGSFKVHGKKASVITLGSEWQKVSPEERLRQRRQLVQADDGAGGVTKYHTARSSMQHSPRLGTFADSPSDSETAVRNGGEMPKSDEDETSDEDDEGREGVVTPHSDFCRGLQTPTACGGLLHLLHLASCSLHCSHAQISIFLSFFIQSSSSLVSSQKWHPSDQWSRWICWHLPTAIWILSRRRTTLHSTWSIWPSGPISATLSVVVLETLKATSLPRSRNHQITTVRPRNHMTPKRTKT</sequence>
<comment type="caution">
    <text evidence="7">The sequence shown here is derived from an EMBL/GenBank/DDBJ whole genome shotgun (WGS) entry which is preliminary data.</text>
</comment>
<comment type="subcellular location">
    <subcellularLocation>
        <location evidence="2">Cytoplasm</location>
        <location evidence="2">Cytosol</location>
    </subcellularLocation>
    <subcellularLocation>
        <location evidence="1">Membrane</location>
        <topology evidence="1">Peripheral membrane protein</topology>
        <orientation evidence="1">Cytoplasmic side</orientation>
    </subcellularLocation>
</comment>
<feature type="region of interest" description="Disordered" evidence="4">
    <location>
        <begin position="863"/>
        <end position="886"/>
    </location>
</feature>
<evidence type="ECO:0000256" key="2">
    <source>
        <dbReference type="ARBA" id="ARBA00004514"/>
    </source>
</evidence>
<dbReference type="InterPro" id="IPR023394">
    <property type="entry name" value="Sec7_C_sf"/>
</dbReference>
<feature type="compositionally biased region" description="Polar residues" evidence="4">
    <location>
        <begin position="282"/>
        <end position="301"/>
    </location>
</feature>
<dbReference type="SUPFAM" id="SSF50729">
    <property type="entry name" value="PH domain-like"/>
    <property type="match status" value="1"/>
</dbReference>
<dbReference type="InterPro" id="IPR000904">
    <property type="entry name" value="Sec7_dom"/>
</dbReference>
<dbReference type="Proteomes" id="UP000327013">
    <property type="component" value="Unassembled WGS sequence"/>
</dbReference>
<evidence type="ECO:0008006" key="9">
    <source>
        <dbReference type="Google" id="ProtNLM"/>
    </source>
</evidence>
<dbReference type="SUPFAM" id="SSF48425">
    <property type="entry name" value="Sec7 domain"/>
    <property type="match status" value="1"/>
</dbReference>
<feature type="compositionally biased region" description="Low complexity" evidence="4">
    <location>
        <begin position="1052"/>
        <end position="1070"/>
    </location>
</feature>
<feature type="compositionally biased region" description="Basic and acidic residues" evidence="4">
    <location>
        <begin position="1165"/>
        <end position="1179"/>
    </location>
</feature>
<reference evidence="7 8" key="1">
    <citation type="submission" date="2019-06" db="EMBL/GenBank/DDBJ databases">
        <title>A chromosomal-level reference genome of Carpinus fangiana (Coryloideae, Betulaceae).</title>
        <authorList>
            <person name="Yang X."/>
            <person name="Wang Z."/>
            <person name="Zhang L."/>
            <person name="Hao G."/>
            <person name="Liu J."/>
            <person name="Yang Y."/>
        </authorList>
    </citation>
    <scope>NUCLEOTIDE SEQUENCE [LARGE SCALE GENOMIC DNA]</scope>
    <source>
        <strain evidence="7">Cfa_2016G</strain>
        <tissue evidence="7">Leaf</tissue>
    </source>
</reference>
<dbReference type="Gene3D" id="1.10.1000.11">
    <property type="entry name" value="Arf Nucleotide-binding Site Opener,domain 2"/>
    <property type="match status" value="1"/>
</dbReference>
<accession>A0A5N6KW06</accession>
<dbReference type="PANTHER" id="PTHR10663">
    <property type="entry name" value="GUANYL-NUCLEOTIDE EXCHANGE FACTOR"/>
    <property type="match status" value="1"/>
</dbReference>
<dbReference type="SMART" id="SM00233">
    <property type="entry name" value="PH"/>
    <property type="match status" value="1"/>
</dbReference>
<dbReference type="SMART" id="SM00222">
    <property type="entry name" value="Sec7"/>
    <property type="match status" value="1"/>
</dbReference>
<evidence type="ECO:0000259" key="6">
    <source>
        <dbReference type="PROSITE" id="PS50190"/>
    </source>
</evidence>
<feature type="compositionally biased region" description="Polar residues" evidence="4">
    <location>
        <begin position="408"/>
        <end position="425"/>
    </location>
</feature>
<feature type="compositionally biased region" description="Basic residues" evidence="4">
    <location>
        <begin position="1209"/>
        <end position="1221"/>
    </location>
</feature>
<proteinExistence type="predicted"/>
<feature type="compositionally biased region" description="Polar residues" evidence="4">
    <location>
        <begin position="1142"/>
        <end position="1164"/>
    </location>
</feature>
<dbReference type="GO" id="GO:0032012">
    <property type="term" value="P:regulation of ARF protein signal transduction"/>
    <property type="evidence" value="ECO:0007669"/>
    <property type="project" value="InterPro"/>
</dbReference>
<keyword evidence="8" id="KW-1185">Reference proteome</keyword>
<dbReference type="EMBL" id="VIBQ01000014">
    <property type="protein sequence ID" value="KAB8349701.1"/>
    <property type="molecule type" value="Genomic_DNA"/>
</dbReference>
<evidence type="ECO:0000256" key="3">
    <source>
        <dbReference type="SAM" id="Coils"/>
    </source>
</evidence>
<name>A0A5N6KW06_9ROSI</name>
<evidence type="ECO:0000259" key="5">
    <source>
        <dbReference type="PROSITE" id="PS50003"/>
    </source>
</evidence>
<protein>
    <recommendedName>
        <fullName evidence="9">SEC7 domain-containing protein</fullName>
    </recommendedName>
</protein>
<feature type="compositionally biased region" description="Basic residues" evidence="4">
    <location>
        <begin position="1187"/>
        <end position="1196"/>
    </location>
</feature>
<dbReference type="PANTHER" id="PTHR10663:SF405">
    <property type="entry name" value="ARF GUANINE NUCLEOTIDE EXCHANGE FACTOR SYT1"/>
    <property type="match status" value="1"/>
</dbReference>
<evidence type="ECO:0000256" key="4">
    <source>
        <dbReference type="SAM" id="MobiDB-lite"/>
    </source>
</evidence>
<feature type="domain" description="PH" evidence="5">
    <location>
        <begin position="716"/>
        <end position="855"/>
    </location>
</feature>
<keyword evidence="3" id="KW-0175">Coiled coil</keyword>
<feature type="compositionally biased region" description="Basic and acidic residues" evidence="4">
    <location>
        <begin position="1199"/>
        <end position="1208"/>
    </location>
</feature>
<dbReference type="Gene3D" id="2.30.29.30">
    <property type="entry name" value="Pleckstrin-homology domain (PH domain)/Phosphotyrosine-binding domain (PTB)"/>
    <property type="match status" value="1"/>
</dbReference>
<evidence type="ECO:0000256" key="1">
    <source>
        <dbReference type="ARBA" id="ARBA00004287"/>
    </source>
</evidence>
<dbReference type="Pfam" id="PF00169">
    <property type="entry name" value="PH"/>
    <property type="match status" value="1"/>
</dbReference>
<dbReference type="InterPro" id="IPR011993">
    <property type="entry name" value="PH-like_dom_sf"/>
</dbReference>
<dbReference type="GO" id="GO:0005829">
    <property type="term" value="C:cytosol"/>
    <property type="evidence" value="ECO:0007669"/>
    <property type="project" value="UniProtKB-SubCell"/>
</dbReference>
<feature type="compositionally biased region" description="Low complexity" evidence="4">
    <location>
        <begin position="154"/>
        <end position="168"/>
    </location>
</feature>
<dbReference type="PROSITE" id="PS50190">
    <property type="entry name" value="SEC7"/>
    <property type="match status" value="1"/>
</dbReference>